<dbReference type="Gene3D" id="3.10.50.40">
    <property type="match status" value="1"/>
</dbReference>
<keyword evidence="13" id="KW-1185">Reference proteome</keyword>
<dbReference type="Gene3D" id="1.10.4030.10">
    <property type="entry name" value="Porin chaperone SurA, peptide-binding domain"/>
    <property type="match status" value="1"/>
</dbReference>
<dbReference type="AlphaFoldDB" id="A0A059FTL1"/>
<protein>
    <recommendedName>
        <fullName evidence="1">Parvulin-like PPIase</fullName>
    </recommendedName>
    <alternativeName>
        <fullName evidence="7">Peptidyl-prolyl cis-trans isomerase plp</fullName>
    </alternativeName>
    <alternativeName>
        <fullName evidence="8">Rotamase plp</fullName>
    </alternativeName>
</protein>
<dbReference type="PANTHER" id="PTHR47637:SF1">
    <property type="entry name" value="CHAPERONE SURA"/>
    <property type="match status" value="1"/>
</dbReference>
<keyword evidence="6 9" id="KW-0413">Isomerase</keyword>
<dbReference type="SUPFAM" id="SSF109998">
    <property type="entry name" value="Triger factor/SurA peptide-binding domain-like"/>
    <property type="match status" value="1"/>
</dbReference>
<keyword evidence="5" id="KW-0143">Chaperone</keyword>
<dbReference type="GO" id="GO:0003755">
    <property type="term" value="F:peptidyl-prolyl cis-trans isomerase activity"/>
    <property type="evidence" value="ECO:0007669"/>
    <property type="project" value="UniProtKB-KW"/>
</dbReference>
<dbReference type="InterPro" id="IPR046357">
    <property type="entry name" value="PPIase_dom_sf"/>
</dbReference>
<sequence>MVRQFLLATLVFAMAATGVAIAQDEADPNRLALEGVAAVVNDKPISYSDVRQRARLLLLSVGGEQPTPEQVQQITGQALEQLIDESLQLQKASEFDMEIEAREIDGAVEDMARQGGTTGDVLKAQLLDAGVNPASLEEQMRAEIAWNRVMSGLYGSRIRVSENQVDDQLERMRSASQKTQYRVSEIFLFAPDEETRVQALTAANTVAEQLRQGADFRVAAQRLSSAPTAATGGDMGWISTDDLAPELAAAVSGAAQPGLLDPVEVENGVYILLVANKREPSEAVTKVNLKRLVATDGSEADLKAAVDSIKTCDDVSSVANSKTNLRSNDLDEINIEELGPEGKALILAVEVGQPTEIFAASGGLAVMYVCAREDGAEALPSRDDLKGSLRSRELSMISERELRNLRREATIIYR</sequence>
<accession>A0A059FTL1</accession>
<evidence type="ECO:0000256" key="10">
    <source>
        <dbReference type="SAM" id="SignalP"/>
    </source>
</evidence>
<feature type="signal peptide" evidence="10">
    <location>
        <begin position="1"/>
        <end position="22"/>
    </location>
</feature>
<evidence type="ECO:0000256" key="3">
    <source>
        <dbReference type="ARBA" id="ARBA00022764"/>
    </source>
</evidence>
<dbReference type="PATRIC" id="fig|1280950.3.peg.304"/>
<feature type="chain" id="PRO_5007752529" description="Parvulin-like PPIase" evidence="10">
    <location>
        <begin position="23"/>
        <end position="414"/>
    </location>
</feature>
<evidence type="ECO:0000256" key="8">
    <source>
        <dbReference type="ARBA" id="ARBA00031484"/>
    </source>
</evidence>
<evidence type="ECO:0000256" key="1">
    <source>
        <dbReference type="ARBA" id="ARBA00018370"/>
    </source>
</evidence>
<comment type="caution">
    <text evidence="12">The sequence shown here is derived from an EMBL/GenBank/DDBJ whole genome shotgun (WGS) entry which is preliminary data.</text>
</comment>
<dbReference type="Pfam" id="PF09312">
    <property type="entry name" value="SurA_N"/>
    <property type="match status" value="1"/>
</dbReference>
<keyword evidence="3" id="KW-0574">Periplasm</keyword>
<dbReference type="InterPro" id="IPR050280">
    <property type="entry name" value="OMP_Chaperone_SurA"/>
</dbReference>
<dbReference type="SUPFAM" id="SSF54534">
    <property type="entry name" value="FKBP-like"/>
    <property type="match status" value="1"/>
</dbReference>
<dbReference type="STRING" id="1280950.HJO_01480"/>
<dbReference type="InterPro" id="IPR000297">
    <property type="entry name" value="PPIase_PpiC"/>
</dbReference>
<dbReference type="OrthoDB" id="9791746at2"/>
<dbReference type="PROSITE" id="PS50198">
    <property type="entry name" value="PPIC_PPIASE_2"/>
    <property type="match status" value="1"/>
</dbReference>
<dbReference type="Pfam" id="PF00639">
    <property type="entry name" value="Rotamase"/>
    <property type="match status" value="1"/>
</dbReference>
<evidence type="ECO:0000256" key="4">
    <source>
        <dbReference type="ARBA" id="ARBA00023110"/>
    </source>
</evidence>
<proteinExistence type="predicted"/>
<dbReference type="EMBL" id="ARYK01000001">
    <property type="protein sequence ID" value="KCZ94005.1"/>
    <property type="molecule type" value="Genomic_DNA"/>
</dbReference>
<organism evidence="12 13">
    <name type="scientific">Hyphomonas johnsonii MHS-2</name>
    <dbReference type="NCBI Taxonomy" id="1280950"/>
    <lineage>
        <taxon>Bacteria</taxon>
        <taxon>Pseudomonadati</taxon>
        <taxon>Pseudomonadota</taxon>
        <taxon>Alphaproteobacteria</taxon>
        <taxon>Hyphomonadales</taxon>
        <taxon>Hyphomonadaceae</taxon>
        <taxon>Hyphomonas</taxon>
    </lineage>
</organism>
<evidence type="ECO:0000256" key="5">
    <source>
        <dbReference type="ARBA" id="ARBA00023186"/>
    </source>
</evidence>
<name>A0A059FTL1_9PROT</name>
<keyword evidence="4 9" id="KW-0697">Rotamase</keyword>
<dbReference type="RefSeq" id="WP_035612867.1">
    <property type="nucleotide sequence ID" value="NZ_ARYK01000001.1"/>
</dbReference>
<reference evidence="12 13" key="1">
    <citation type="journal article" date="2014" name="Antonie Van Leeuwenhoek">
        <title>Hyphomonas beringensis sp. nov. and Hyphomonas chukchiensis sp. nov., isolated from surface seawater of the Bering Sea and Chukchi Sea.</title>
        <authorList>
            <person name="Li C."/>
            <person name="Lai Q."/>
            <person name="Li G."/>
            <person name="Dong C."/>
            <person name="Wang J."/>
            <person name="Liao Y."/>
            <person name="Shao Z."/>
        </authorList>
    </citation>
    <scope>NUCLEOTIDE SEQUENCE [LARGE SCALE GENOMIC DNA]</scope>
    <source>
        <strain evidence="12 13">MHS-2</strain>
    </source>
</reference>
<evidence type="ECO:0000256" key="9">
    <source>
        <dbReference type="PROSITE-ProRule" id="PRU00278"/>
    </source>
</evidence>
<dbReference type="eggNOG" id="COG0760">
    <property type="taxonomic scope" value="Bacteria"/>
</dbReference>
<keyword evidence="2 10" id="KW-0732">Signal</keyword>
<dbReference type="Proteomes" id="UP000025171">
    <property type="component" value="Unassembled WGS sequence"/>
</dbReference>
<evidence type="ECO:0000259" key="11">
    <source>
        <dbReference type="PROSITE" id="PS50198"/>
    </source>
</evidence>
<evidence type="ECO:0000313" key="12">
    <source>
        <dbReference type="EMBL" id="KCZ94005.1"/>
    </source>
</evidence>
<feature type="domain" description="PpiC" evidence="11">
    <location>
        <begin position="178"/>
        <end position="276"/>
    </location>
</feature>
<evidence type="ECO:0000256" key="6">
    <source>
        <dbReference type="ARBA" id="ARBA00023235"/>
    </source>
</evidence>
<dbReference type="InterPro" id="IPR015391">
    <property type="entry name" value="SurA_N"/>
</dbReference>
<evidence type="ECO:0000256" key="7">
    <source>
        <dbReference type="ARBA" id="ARBA00030642"/>
    </source>
</evidence>
<dbReference type="InterPro" id="IPR027304">
    <property type="entry name" value="Trigger_fact/SurA_dom_sf"/>
</dbReference>
<evidence type="ECO:0000313" key="13">
    <source>
        <dbReference type="Proteomes" id="UP000025171"/>
    </source>
</evidence>
<dbReference type="PANTHER" id="PTHR47637">
    <property type="entry name" value="CHAPERONE SURA"/>
    <property type="match status" value="1"/>
</dbReference>
<evidence type="ECO:0000256" key="2">
    <source>
        <dbReference type="ARBA" id="ARBA00022729"/>
    </source>
</evidence>
<gene>
    <name evidence="12" type="ORF">HJO_01480</name>
</gene>